<dbReference type="SUPFAM" id="SSF51395">
    <property type="entry name" value="FMN-linked oxidoreductases"/>
    <property type="match status" value="1"/>
</dbReference>
<dbReference type="PANTHER" id="PTHR11082">
    <property type="entry name" value="TRNA-DIHYDROURIDINE SYNTHASE"/>
    <property type="match status" value="1"/>
</dbReference>
<gene>
    <name evidence="2" type="ORF">ODALV1_LOCUS7189</name>
</gene>
<dbReference type="Proteomes" id="UP001642540">
    <property type="component" value="Unassembled WGS sequence"/>
</dbReference>
<sequence>MSESSALLRRTVDLVRQLEATGVDFITVHGRTMQERGQPVHLDYIKTVVDSVSIPVVANGDVNSLKKAYHTQEVTGAKGVMSARAMLENPALYSGYEKTPLSCIKRWIEINESFNTHFTMFHRHLIHMCESHLTKSERRIFNNLTEKEEVLNYLTEKFEDFDLSTIQGENLLKPTQTLEEDTRSQNHHTTSSPVKQATTTTIIQKISICLTIFKVPIMKPVAVLALFVAAVAANGYGQQEIRVQSYGPPAVVRSSGYEAPALVRSSYEAPAVRAVDVPSVRVEINSDNSYEAPALRSSYEAPAIRSSYEAPVIRAQSYDAPAIVRAVDVPSVRYEINSADSYEAPALRSTYEAPAIRSSYEAPAIRAQSYESHAVRAVDVPSVRVEIAENSYEAPALRSSYEAPAIRSSYEAPAIRSSYEAPAIRSSYEAPAIRTDSYDAPSVRVEFSDHSYEASSLRSNYDVPAIRSSYEAPAIRAQSYDAPAVVRAVEVPSVRYEINSADSYEAPALRSSYDAPATLIRSSGGY</sequence>
<organism evidence="2 3">
    <name type="scientific">Orchesella dallaii</name>
    <dbReference type="NCBI Taxonomy" id="48710"/>
    <lineage>
        <taxon>Eukaryota</taxon>
        <taxon>Metazoa</taxon>
        <taxon>Ecdysozoa</taxon>
        <taxon>Arthropoda</taxon>
        <taxon>Hexapoda</taxon>
        <taxon>Collembola</taxon>
        <taxon>Entomobryomorpha</taxon>
        <taxon>Entomobryoidea</taxon>
        <taxon>Orchesellidae</taxon>
        <taxon>Orchesellinae</taxon>
        <taxon>Orchesella</taxon>
    </lineage>
</organism>
<protein>
    <recommendedName>
        <fullName evidence="1">DUS-like FMN-binding domain-containing protein</fullName>
    </recommendedName>
</protein>
<evidence type="ECO:0000313" key="3">
    <source>
        <dbReference type="Proteomes" id="UP001642540"/>
    </source>
</evidence>
<proteinExistence type="predicted"/>
<evidence type="ECO:0000259" key="1">
    <source>
        <dbReference type="Pfam" id="PF01207"/>
    </source>
</evidence>
<dbReference type="PANTHER" id="PTHR11082:SF31">
    <property type="entry name" value="TRNA-DIHYDROURIDINE(20A_20B) SYNTHASE [NAD(P)+]-LIKE"/>
    <property type="match status" value="1"/>
</dbReference>
<name>A0ABP1Q6X5_9HEXA</name>
<keyword evidence="3" id="KW-1185">Reference proteome</keyword>
<dbReference type="Gene3D" id="3.20.20.70">
    <property type="entry name" value="Aldolase class I"/>
    <property type="match status" value="1"/>
</dbReference>
<dbReference type="CDD" id="cd02801">
    <property type="entry name" value="DUS_like_FMN"/>
    <property type="match status" value="1"/>
</dbReference>
<reference evidence="2 3" key="1">
    <citation type="submission" date="2024-08" db="EMBL/GenBank/DDBJ databases">
        <authorList>
            <person name="Cucini C."/>
            <person name="Frati F."/>
        </authorList>
    </citation>
    <scope>NUCLEOTIDE SEQUENCE [LARGE SCALE GENOMIC DNA]</scope>
</reference>
<dbReference type="InterPro" id="IPR013785">
    <property type="entry name" value="Aldolase_TIM"/>
</dbReference>
<comment type="caution">
    <text evidence="2">The sequence shown here is derived from an EMBL/GenBank/DDBJ whole genome shotgun (WGS) entry which is preliminary data.</text>
</comment>
<dbReference type="EMBL" id="CAXLJM020000023">
    <property type="protein sequence ID" value="CAL8088869.1"/>
    <property type="molecule type" value="Genomic_DNA"/>
</dbReference>
<evidence type="ECO:0000313" key="2">
    <source>
        <dbReference type="EMBL" id="CAL8088869.1"/>
    </source>
</evidence>
<feature type="domain" description="DUS-like FMN-binding" evidence="1">
    <location>
        <begin position="10"/>
        <end position="141"/>
    </location>
</feature>
<dbReference type="Pfam" id="PF01207">
    <property type="entry name" value="Dus"/>
    <property type="match status" value="1"/>
</dbReference>
<dbReference type="InterPro" id="IPR035587">
    <property type="entry name" value="DUS-like_FMN-bd"/>
</dbReference>
<accession>A0ABP1Q6X5</accession>